<accession>A0A9Q3ECB7</accession>
<evidence type="ECO:0000259" key="1">
    <source>
        <dbReference type="Pfam" id="PF25597"/>
    </source>
</evidence>
<sequence>MPMERLFDIQPDPTQWFPFGARAIVHVPQEKHTKLDTRATECILLTYPKLGKGWTFLNIPSCRIFTSTSAIFPDYQHLPVATTTKKGYVAFLLNHLRLGDVAMYSIHQEQDKAIGALPLVADVNL</sequence>
<gene>
    <name evidence="2" type="ORF">O181_056245</name>
</gene>
<dbReference type="EMBL" id="AVOT02025324">
    <property type="protein sequence ID" value="MBW0516530.1"/>
    <property type="molecule type" value="Genomic_DNA"/>
</dbReference>
<proteinExistence type="predicted"/>
<feature type="domain" description="Retroviral polymerase SH3-like" evidence="1">
    <location>
        <begin position="22"/>
        <end position="83"/>
    </location>
</feature>
<protein>
    <recommendedName>
        <fullName evidence="1">Retroviral polymerase SH3-like domain-containing protein</fullName>
    </recommendedName>
</protein>
<dbReference type="Pfam" id="PF25597">
    <property type="entry name" value="SH3_retrovirus"/>
    <property type="match status" value="1"/>
</dbReference>
<evidence type="ECO:0000313" key="2">
    <source>
        <dbReference type="EMBL" id="MBW0516530.1"/>
    </source>
</evidence>
<dbReference type="Proteomes" id="UP000765509">
    <property type="component" value="Unassembled WGS sequence"/>
</dbReference>
<dbReference type="AlphaFoldDB" id="A0A9Q3ECB7"/>
<comment type="caution">
    <text evidence="2">The sequence shown here is derived from an EMBL/GenBank/DDBJ whole genome shotgun (WGS) entry which is preliminary data.</text>
</comment>
<evidence type="ECO:0000313" key="3">
    <source>
        <dbReference type="Proteomes" id="UP000765509"/>
    </source>
</evidence>
<dbReference type="OrthoDB" id="2518395at2759"/>
<reference evidence="2" key="1">
    <citation type="submission" date="2021-03" db="EMBL/GenBank/DDBJ databases">
        <title>Draft genome sequence of rust myrtle Austropuccinia psidii MF-1, a brazilian biotype.</title>
        <authorList>
            <person name="Quecine M.C."/>
            <person name="Pachon D.M.R."/>
            <person name="Bonatelli M.L."/>
            <person name="Correr F.H."/>
            <person name="Franceschini L.M."/>
            <person name="Leite T.F."/>
            <person name="Margarido G.R.A."/>
            <person name="Almeida C.A."/>
            <person name="Ferrarezi J.A."/>
            <person name="Labate C.A."/>
        </authorList>
    </citation>
    <scope>NUCLEOTIDE SEQUENCE</scope>
    <source>
        <strain evidence="2">MF-1</strain>
    </source>
</reference>
<keyword evidence="3" id="KW-1185">Reference proteome</keyword>
<name>A0A9Q3ECB7_9BASI</name>
<dbReference type="InterPro" id="IPR057670">
    <property type="entry name" value="SH3_retrovirus"/>
</dbReference>
<organism evidence="2 3">
    <name type="scientific">Austropuccinia psidii MF-1</name>
    <dbReference type="NCBI Taxonomy" id="1389203"/>
    <lineage>
        <taxon>Eukaryota</taxon>
        <taxon>Fungi</taxon>
        <taxon>Dikarya</taxon>
        <taxon>Basidiomycota</taxon>
        <taxon>Pucciniomycotina</taxon>
        <taxon>Pucciniomycetes</taxon>
        <taxon>Pucciniales</taxon>
        <taxon>Sphaerophragmiaceae</taxon>
        <taxon>Austropuccinia</taxon>
    </lineage>
</organism>